<accession>A0A2T5GCR0</accession>
<feature type="transmembrane region" description="Helical" evidence="6">
    <location>
        <begin position="146"/>
        <end position="169"/>
    </location>
</feature>
<comment type="subcellular location">
    <subcellularLocation>
        <location evidence="1">Cell membrane</location>
        <topology evidence="1">Multi-pass membrane protein</topology>
    </subcellularLocation>
</comment>
<reference evidence="7 8" key="1">
    <citation type="submission" date="2017-08" db="EMBL/GenBank/DDBJ databases">
        <title>Burning lignite coal seam in the remote Altai Mountains harbors a hydrogen-driven thermophilic microbial community.</title>
        <authorList>
            <person name="Kadnikov V.V."/>
            <person name="Mardanov A.V."/>
            <person name="Ivasenko D."/>
            <person name="Beletsky A.V."/>
            <person name="Karnachuk O.V."/>
            <person name="Ravin N.V."/>
        </authorList>
    </citation>
    <scope>NUCLEOTIDE SEQUENCE [LARGE SCALE GENOMIC DNA]</scope>
    <source>
        <strain evidence="7">AL33</strain>
    </source>
</reference>
<evidence type="ECO:0000256" key="1">
    <source>
        <dbReference type="ARBA" id="ARBA00004651"/>
    </source>
</evidence>
<keyword evidence="3 6" id="KW-0812">Transmembrane</keyword>
<comment type="caution">
    <text evidence="7">The sequence shown here is derived from an EMBL/GenBank/DDBJ whole genome shotgun (WGS) entry which is preliminary data.</text>
</comment>
<dbReference type="NCBIfam" id="TIGR02737">
    <property type="entry name" value="caa3_CtaG"/>
    <property type="match status" value="1"/>
</dbReference>
<dbReference type="InterPro" id="IPR019108">
    <property type="entry name" value="Caa3_assmbl_CtaG-rel"/>
</dbReference>
<keyword evidence="4 6" id="KW-1133">Transmembrane helix</keyword>
<dbReference type="Pfam" id="PF09678">
    <property type="entry name" value="Caa3_CtaG"/>
    <property type="match status" value="1"/>
</dbReference>
<organism evidence="7 8">
    <name type="scientific">Hydrogenibacillus schlegelii</name>
    <name type="common">Bacillus schlegelii</name>
    <dbReference type="NCBI Taxonomy" id="1484"/>
    <lineage>
        <taxon>Bacteria</taxon>
        <taxon>Bacillati</taxon>
        <taxon>Bacillota</taxon>
        <taxon>Bacilli</taxon>
        <taxon>Bacillales</taxon>
        <taxon>Bacillales Family X. Incertae Sedis</taxon>
        <taxon>Hydrogenibacillus</taxon>
    </lineage>
</organism>
<evidence type="ECO:0000313" key="8">
    <source>
        <dbReference type="Proteomes" id="UP000244180"/>
    </source>
</evidence>
<evidence type="ECO:0000256" key="6">
    <source>
        <dbReference type="SAM" id="Phobius"/>
    </source>
</evidence>
<sequence length="337" mass="37801">MAGHRFAGVAEGWLAPGGGRRGGRRGSMLALYQQLKMFGWVALWNPDKIILVLVVGGLYALLVGPYRRDIPGATPPKPAEVAAFYGALGLYYVAQGSPLYLMSHMIFWLHMVKMAIVYLLVPPLLILGIPAWMFETAFRMAWLRRLVGALSHPLVAIFLFNGLFSIYHIPEVFDFLNTHRSAGILYAIAMFAAAWIMWWPILNPLPDREEWSYIKKIGYIFANGMLLTPACALLFLSDHVLYRSYYDAAVWQQMVGYCLPPGARAIDLSGLSAAQFNLLSPVDDQKLGGILMKVLQELIYAGFIITVLGRWFREAWAKERESTEAVLAEARLRKRGS</sequence>
<feature type="transmembrane region" description="Helical" evidence="6">
    <location>
        <begin position="114"/>
        <end position="134"/>
    </location>
</feature>
<dbReference type="Proteomes" id="UP000244180">
    <property type="component" value="Unassembled WGS sequence"/>
</dbReference>
<dbReference type="AlphaFoldDB" id="A0A2T5GCR0"/>
<keyword evidence="2" id="KW-1003">Cell membrane</keyword>
<dbReference type="GO" id="GO:0005886">
    <property type="term" value="C:plasma membrane"/>
    <property type="evidence" value="ECO:0007669"/>
    <property type="project" value="UniProtKB-SubCell"/>
</dbReference>
<evidence type="ECO:0000256" key="4">
    <source>
        <dbReference type="ARBA" id="ARBA00022989"/>
    </source>
</evidence>
<evidence type="ECO:0000256" key="3">
    <source>
        <dbReference type="ARBA" id="ARBA00022692"/>
    </source>
</evidence>
<feature type="transmembrane region" description="Helical" evidence="6">
    <location>
        <begin position="78"/>
        <end position="94"/>
    </location>
</feature>
<proteinExistence type="predicted"/>
<dbReference type="EMBL" id="PEBV01000008">
    <property type="protein sequence ID" value="PTQ53966.1"/>
    <property type="molecule type" value="Genomic_DNA"/>
</dbReference>
<gene>
    <name evidence="7" type="ORF">HSCHL_1119</name>
</gene>
<protein>
    <submittedName>
        <fullName evidence="7">Cytochrome c oxidase assembly factor CtaG</fullName>
    </submittedName>
</protein>
<evidence type="ECO:0000256" key="2">
    <source>
        <dbReference type="ARBA" id="ARBA00022475"/>
    </source>
</evidence>
<keyword evidence="5 6" id="KW-0472">Membrane</keyword>
<feature type="transmembrane region" description="Helical" evidence="6">
    <location>
        <begin position="184"/>
        <end position="205"/>
    </location>
</feature>
<dbReference type="InterPro" id="IPR014108">
    <property type="entry name" value="Caa3-assmbl_CtaG"/>
</dbReference>
<name>A0A2T5GCR0_HYDSH</name>
<evidence type="ECO:0000256" key="5">
    <source>
        <dbReference type="ARBA" id="ARBA00023136"/>
    </source>
</evidence>
<evidence type="ECO:0000313" key="7">
    <source>
        <dbReference type="EMBL" id="PTQ53966.1"/>
    </source>
</evidence>
<feature type="transmembrane region" description="Helical" evidence="6">
    <location>
        <begin position="217"/>
        <end position="236"/>
    </location>
</feature>
<feature type="transmembrane region" description="Helical" evidence="6">
    <location>
        <begin position="49"/>
        <end position="66"/>
    </location>
</feature>